<evidence type="ECO:0000313" key="6">
    <source>
        <dbReference type="EMBL" id="SFE93759.1"/>
    </source>
</evidence>
<evidence type="ECO:0000313" key="7">
    <source>
        <dbReference type="Proteomes" id="UP000198589"/>
    </source>
</evidence>
<dbReference type="STRING" id="1798228.SAMN05216574_107109"/>
<sequence>MLAQVGYAGLTMDAVARTAGVSKATIYRRWSSKADVLVSLIDTASDETLVVPDSGSLRGDMVELLTALAEVLAGPGGSASRALIGAMKEEPALEAAFRRGPMARWAEAFATVRERAVARGEWVPSGAASLAAEAGPAILLLRWMISGMDIDQELAVAVVDEVMMPLLRRL</sequence>
<feature type="domain" description="HTH tetR-type" evidence="5">
    <location>
        <begin position="1"/>
        <end position="48"/>
    </location>
</feature>
<dbReference type="PROSITE" id="PS50977">
    <property type="entry name" value="HTH_TETR_2"/>
    <property type="match status" value="1"/>
</dbReference>
<keyword evidence="7" id="KW-1185">Reference proteome</keyword>
<dbReference type="Pfam" id="PF00440">
    <property type="entry name" value="TetR_N"/>
    <property type="match status" value="1"/>
</dbReference>
<dbReference type="PANTHER" id="PTHR30055:SF148">
    <property type="entry name" value="TETR-FAMILY TRANSCRIPTIONAL REGULATOR"/>
    <property type="match status" value="1"/>
</dbReference>
<dbReference type="EMBL" id="FOND01000007">
    <property type="protein sequence ID" value="SFE93759.1"/>
    <property type="molecule type" value="Genomic_DNA"/>
</dbReference>
<feature type="DNA-binding region" description="H-T-H motif" evidence="4">
    <location>
        <begin position="11"/>
        <end position="30"/>
    </location>
</feature>
<dbReference type="SUPFAM" id="SSF48498">
    <property type="entry name" value="Tetracyclin repressor-like, C-terminal domain"/>
    <property type="match status" value="1"/>
</dbReference>
<dbReference type="Pfam" id="PF16859">
    <property type="entry name" value="TetR_C_11"/>
    <property type="match status" value="1"/>
</dbReference>
<protein>
    <submittedName>
        <fullName evidence="6">DNA-binding transcriptional regulator, AcrR family</fullName>
    </submittedName>
</protein>
<dbReference type="InterPro" id="IPR036271">
    <property type="entry name" value="Tet_transcr_reg_TetR-rel_C_sf"/>
</dbReference>
<gene>
    <name evidence="6" type="ORF">SAMN05216574_107109</name>
</gene>
<dbReference type="PANTHER" id="PTHR30055">
    <property type="entry name" value="HTH-TYPE TRANSCRIPTIONAL REGULATOR RUTR"/>
    <property type="match status" value="1"/>
</dbReference>
<dbReference type="GO" id="GO:0000976">
    <property type="term" value="F:transcription cis-regulatory region binding"/>
    <property type="evidence" value="ECO:0007669"/>
    <property type="project" value="TreeGrafter"/>
</dbReference>
<evidence type="ECO:0000256" key="1">
    <source>
        <dbReference type="ARBA" id="ARBA00023015"/>
    </source>
</evidence>
<proteinExistence type="predicted"/>
<dbReference type="Gene3D" id="1.10.10.60">
    <property type="entry name" value="Homeodomain-like"/>
    <property type="match status" value="1"/>
</dbReference>
<keyword evidence="3" id="KW-0804">Transcription</keyword>
<dbReference type="Gene3D" id="1.10.357.10">
    <property type="entry name" value="Tetracycline Repressor, domain 2"/>
    <property type="match status" value="1"/>
</dbReference>
<dbReference type="InterPro" id="IPR050109">
    <property type="entry name" value="HTH-type_TetR-like_transc_reg"/>
</dbReference>
<evidence type="ECO:0000256" key="3">
    <source>
        <dbReference type="ARBA" id="ARBA00023163"/>
    </source>
</evidence>
<evidence type="ECO:0000256" key="4">
    <source>
        <dbReference type="PROSITE-ProRule" id="PRU00335"/>
    </source>
</evidence>
<name>A0A1I2ELT9_9ACTN</name>
<evidence type="ECO:0000259" key="5">
    <source>
        <dbReference type="PROSITE" id="PS50977"/>
    </source>
</evidence>
<reference evidence="7" key="1">
    <citation type="submission" date="2016-10" db="EMBL/GenBank/DDBJ databases">
        <authorList>
            <person name="Varghese N."/>
            <person name="Submissions S."/>
        </authorList>
    </citation>
    <scope>NUCLEOTIDE SEQUENCE [LARGE SCALE GENOMIC DNA]</scope>
    <source>
        <strain evidence="7">DSM 46838</strain>
    </source>
</reference>
<accession>A0A1I2ELT9</accession>
<dbReference type="InterPro" id="IPR023772">
    <property type="entry name" value="DNA-bd_HTH_TetR-type_CS"/>
</dbReference>
<dbReference type="InterPro" id="IPR009057">
    <property type="entry name" value="Homeodomain-like_sf"/>
</dbReference>
<dbReference type="Proteomes" id="UP000198589">
    <property type="component" value="Unassembled WGS sequence"/>
</dbReference>
<dbReference type="PROSITE" id="PS01081">
    <property type="entry name" value="HTH_TETR_1"/>
    <property type="match status" value="1"/>
</dbReference>
<dbReference type="SUPFAM" id="SSF46689">
    <property type="entry name" value="Homeodomain-like"/>
    <property type="match status" value="1"/>
</dbReference>
<evidence type="ECO:0000256" key="2">
    <source>
        <dbReference type="ARBA" id="ARBA00023125"/>
    </source>
</evidence>
<organism evidence="6 7">
    <name type="scientific">Blastococcus tunisiensis</name>
    <dbReference type="NCBI Taxonomy" id="1798228"/>
    <lineage>
        <taxon>Bacteria</taxon>
        <taxon>Bacillati</taxon>
        <taxon>Actinomycetota</taxon>
        <taxon>Actinomycetes</taxon>
        <taxon>Geodermatophilales</taxon>
        <taxon>Geodermatophilaceae</taxon>
        <taxon>Blastococcus</taxon>
    </lineage>
</organism>
<dbReference type="GO" id="GO:0003700">
    <property type="term" value="F:DNA-binding transcription factor activity"/>
    <property type="evidence" value="ECO:0007669"/>
    <property type="project" value="TreeGrafter"/>
</dbReference>
<dbReference type="AlphaFoldDB" id="A0A1I2ELT9"/>
<dbReference type="InterPro" id="IPR011075">
    <property type="entry name" value="TetR_C"/>
</dbReference>
<keyword evidence="2 4" id="KW-0238">DNA-binding</keyword>
<dbReference type="InterPro" id="IPR001647">
    <property type="entry name" value="HTH_TetR"/>
</dbReference>
<dbReference type="RefSeq" id="WP_217640676.1">
    <property type="nucleotide sequence ID" value="NZ_FOND01000007.1"/>
</dbReference>
<keyword evidence="1" id="KW-0805">Transcription regulation</keyword>